<dbReference type="SUPFAM" id="SSF103473">
    <property type="entry name" value="MFS general substrate transporter"/>
    <property type="match status" value="1"/>
</dbReference>
<feature type="transmembrane region" description="Helical" evidence="6">
    <location>
        <begin position="20"/>
        <end position="37"/>
    </location>
</feature>
<keyword evidence="3 6" id="KW-0812">Transmembrane</keyword>
<dbReference type="InterPro" id="IPR020846">
    <property type="entry name" value="MFS_dom"/>
</dbReference>
<dbReference type="InterPro" id="IPR036259">
    <property type="entry name" value="MFS_trans_sf"/>
</dbReference>
<feature type="transmembrane region" description="Helical" evidence="6">
    <location>
        <begin position="57"/>
        <end position="75"/>
    </location>
</feature>
<dbReference type="PANTHER" id="PTHR43791:SF36">
    <property type="entry name" value="TRANSPORTER, PUTATIVE (AFU_ORTHOLOGUE AFUA_6G08340)-RELATED"/>
    <property type="match status" value="1"/>
</dbReference>
<reference evidence="9" key="1">
    <citation type="journal article" date="2019" name="Int. J. Syst. Evol. Microbiol.">
        <title>The Global Catalogue of Microorganisms (GCM) 10K type strain sequencing project: providing services to taxonomists for standard genome sequencing and annotation.</title>
        <authorList>
            <consortium name="The Broad Institute Genomics Platform"/>
            <consortium name="The Broad Institute Genome Sequencing Center for Infectious Disease"/>
            <person name="Wu L."/>
            <person name="Ma J."/>
        </authorList>
    </citation>
    <scope>NUCLEOTIDE SEQUENCE [LARGE SCALE GENOMIC DNA]</scope>
    <source>
        <strain evidence="9">NBRC 108725</strain>
    </source>
</reference>
<name>A0ABM8GBE3_9MICO</name>
<dbReference type="Pfam" id="PF07690">
    <property type="entry name" value="MFS_1"/>
    <property type="match status" value="1"/>
</dbReference>
<accession>A0ABM8GBE3</accession>
<dbReference type="InterPro" id="IPR011701">
    <property type="entry name" value="MFS"/>
</dbReference>
<evidence type="ECO:0000256" key="6">
    <source>
        <dbReference type="SAM" id="Phobius"/>
    </source>
</evidence>
<feature type="domain" description="Major facilitator superfamily (MFS) profile" evidence="7">
    <location>
        <begin position="24"/>
        <end position="170"/>
    </location>
</feature>
<feature type="transmembrane region" description="Helical" evidence="6">
    <location>
        <begin position="116"/>
        <end position="141"/>
    </location>
</feature>
<organism evidence="8 9">
    <name type="scientific">Naasia aerilata</name>
    <dbReference type="NCBI Taxonomy" id="1162966"/>
    <lineage>
        <taxon>Bacteria</taxon>
        <taxon>Bacillati</taxon>
        <taxon>Actinomycetota</taxon>
        <taxon>Actinomycetes</taxon>
        <taxon>Micrococcales</taxon>
        <taxon>Microbacteriaceae</taxon>
        <taxon>Naasia</taxon>
    </lineage>
</organism>
<protein>
    <recommendedName>
        <fullName evidence="7">Major facilitator superfamily (MFS) profile domain-containing protein</fullName>
    </recommendedName>
</protein>
<dbReference type="PANTHER" id="PTHR43791">
    <property type="entry name" value="PERMEASE-RELATED"/>
    <property type="match status" value="1"/>
</dbReference>
<comment type="subcellular location">
    <subcellularLocation>
        <location evidence="1">Cell membrane</location>
        <topology evidence="1">Multi-pass membrane protein</topology>
    </subcellularLocation>
</comment>
<gene>
    <name evidence="8" type="ORF">GCM10025866_14450</name>
</gene>
<dbReference type="Proteomes" id="UP001321498">
    <property type="component" value="Chromosome"/>
</dbReference>
<feature type="transmembrane region" description="Helical" evidence="6">
    <location>
        <begin position="91"/>
        <end position="110"/>
    </location>
</feature>
<evidence type="ECO:0000313" key="9">
    <source>
        <dbReference type="Proteomes" id="UP001321498"/>
    </source>
</evidence>
<keyword evidence="4 6" id="KW-1133">Transmembrane helix</keyword>
<proteinExistence type="predicted"/>
<evidence type="ECO:0000259" key="7">
    <source>
        <dbReference type="PROSITE" id="PS50850"/>
    </source>
</evidence>
<evidence type="ECO:0000256" key="5">
    <source>
        <dbReference type="ARBA" id="ARBA00023136"/>
    </source>
</evidence>
<evidence type="ECO:0000256" key="1">
    <source>
        <dbReference type="ARBA" id="ARBA00004651"/>
    </source>
</evidence>
<evidence type="ECO:0000256" key="3">
    <source>
        <dbReference type="ARBA" id="ARBA00022692"/>
    </source>
</evidence>
<evidence type="ECO:0000313" key="8">
    <source>
        <dbReference type="EMBL" id="BDZ45536.1"/>
    </source>
</evidence>
<keyword evidence="2" id="KW-0813">Transport</keyword>
<keyword evidence="5 6" id="KW-0472">Membrane</keyword>
<evidence type="ECO:0000256" key="4">
    <source>
        <dbReference type="ARBA" id="ARBA00022989"/>
    </source>
</evidence>
<evidence type="ECO:0000256" key="2">
    <source>
        <dbReference type="ARBA" id="ARBA00022448"/>
    </source>
</evidence>
<dbReference type="PROSITE" id="PS50850">
    <property type="entry name" value="MFS"/>
    <property type="match status" value="1"/>
</dbReference>
<sequence>MDTTAGTAPPSVERSAIRKIAVRLVPFVALMFFINYLDRTAIGFAGPTGMTDDLALSAAQFGFASGVFFIGYILLEVPSNLALHRFGARRWLARIMVTWGVVAALFAWVQNFEQLAILRFVLGVAEAGFFPGAILFLSLWVPARHRSKILSLFYIAQPLTSVIGAPSRAC</sequence>
<dbReference type="EMBL" id="AP027731">
    <property type="protein sequence ID" value="BDZ45536.1"/>
    <property type="molecule type" value="Genomic_DNA"/>
</dbReference>
<dbReference type="Gene3D" id="1.20.1250.20">
    <property type="entry name" value="MFS general substrate transporter like domains"/>
    <property type="match status" value="1"/>
</dbReference>
<keyword evidence="9" id="KW-1185">Reference proteome</keyword>